<dbReference type="Gene3D" id="3.30.420.10">
    <property type="entry name" value="Ribonuclease H-like superfamily/Ribonuclease H"/>
    <property type="match status" value="1"/>
</dbReference>
<dbReference type="InterPro" id="IPR036397">
    <property type="entry name" value="RNaseH_sf"/>
</dbReference>
<proteinExistence type="predicted"/>
<evidence type="ECO:0000313" key="2">
    <source>
        <dbReference type="Ensembl" id="ENSOTSP00005108773.1"/>
    </source>
</evidence>
<dbReference type="InterPro" id="IPR038717">
    <property type="entry name" value="Tc1-like_DDE_dom"/>
</dbReference>
<sequence>MELSTGKILQEYFPFQQDNNLKHKAKSTLEFLTKKSVNVPMWPSYSFDLNLLENLWQDLKTVAGQ</sequence>
<dbReference type="Ensembl" id="ENSOTST00005166778.1">
    <property type="protein sequence ID" value="ENSOTSP00005108773.1"/>
    <property type="gene ID" value="ENSOTSG00005071608.1"/>
</dbReference>
<reference evidence="2" key="3">
    <citation type="submission" date="2025-09" db="UniProtKB">
        <authorList>
            <consortium name="Ensembl"/>
        </authorList>
    </citation>
    <scope>IDENTIFICATION</scope>
</reference>
<name>A0AAZ3NY81_ONCTS</name>
<dbReference type="Pfam" id="PF13358">
    <property type="entry name" value="DDE_3"/>
    <property type="match status" value="1"/>
</dbReference>
<accession>A0AAZ3NY81</accession>
<dbReference type="Proteomes" id="UP000694402">
    <property type="component" value="Unassembled WGS sequence"/>
</dbReference>
<dbReference type="GeneTree" id="ENSGT01140000282727"/>
<reference evidence="2" key="2">
    <citation type="submission" date="2025-08" db="UniProtKB">
        <authorList>
            <consortium name="Ensembl"/>
        </authorList>
    </citation>
    <scope>IDENTIFICATION</scope>
</reference>
<organism evidence="2 3">
    <name type="scientific">Oncorhynchus tshawytscha</name>
    <name type="common">Chinook salmon</name>
    <name type="synonym">Salmo tshawytscha</name>
    <dbReference type="NCBI Taxonomy" id="74940"/>
    <lineage>
        <taxon>Eukaryota</taxon>
        <taxon>Metazoa</taxon>
        <taxon>Chordata</taxon>
        <taxon>Craniata</taxon>
        <taxon>Vertebrata</taxon>
        <taxon>Euteleostomi</taxon>
        <taxon>Actinopterygii</taxon>
        <taxon>Neopterygii</taxon>
        <taxon>Teleostei</taxon>
        <taxon>Protacanthopterygii</taxon>
        <taxon>Salmoniformes</taxon>
        <taxon>Salmonidae</taxon>
        <taxon>Salmoninae</taxon>
        <taxon>Oncorhynchus</taxon>
    </lineage>
</organism>
<dbReference type="AlphaFoldDB" id="A0AAZ3NY81"/>
<dbReference type="GO" id="GO:0003676">
    <property type="term" value="F:nucleic acid binding"/>
    <property type="evidence" value="ECO:0007669"/>
    <property type="project" value="InterPro"/>
</dbReference>
<reference evidence="3" key="1">
    <citation type="journal article" date="2018" name="PLoS ONE">
        <title>Chinook salmon (Oncorhynchus tshawytscha) genome and transcriptome.</title>
        <authorList>
            <person name="Christensen K.A."/>
            <person name="Leong J.S."/>
            <person name="Sakhrani D."/>
            <person name="Biagi C.A."/>
            <person name="Minkley D.R."/>
            <person name="Withler R.E."/>
            <person name="Rondeau E.B."/>
            <person name="Koop B.F."/>
            <person name="Devlin R.H."/>
        </authorList>
    </citation>
    <scope>NUCLEOTIDE SEQUENCE [LARGE SCALE GENOMIC DNA]</scope>
</reference>
<feature type="domain" description="Tc1-like transposase DDE" evidence="1">
    <location>
        <begin position="18"/>
        <end position="61"/>
    </location>
</feature>
<evidence type="ECO:0000259" key="1">
    <source>
        <dbReference type="Pfam" id="PF13358"/>
    </source>
</evidence>
<evidence type="ECO:0000313" key="3">
    <source>
        <dbReference type="Proteomes" id="UP000694402"/>
    </source>
</evidence>
<keyword evidence="3" id="KW-1185">Reference proteome</keyword>
<protein>
    <recommendedName>
        <fullName evidence="1">Tc1-like transposase DDE domain-containing protein</fullName>
    </recommendedName>
</protein>